<evidence type="ECO:0000259" key="2">
    <source>
        <dbReference type="PROSITE" id="PS50887"/>
    </source>
</evidence>
<dbReference type="InterPro" id="IPR029787">
    <property type="entry name" value="Nucleotide_cyclase"/>
</dbReference>
<dbReference type="SUPFAM" id="SSF55073">
    <property type="entry name" value="Nucleotide cyclase"/>
    <property type="match status" value="1"/>
</dbReference>
<reference evidence="3 4" key="1">
    <citation type="submission" date="2012-09" db="EMBL/GenBank/DDBJ databases">
        <title>Draft Genome Sequences of 6 Strains from Genus Thauera.</title>
        <authorList>
            <person name="Liu B."/>
            <person name="Shapleigh J.P."/>
            <person name="Frostegard A.H."/>
        </authorList>
    </citation>
    <scope>NUCLEOTIDE SEQUENCE [LARGE SCALE GENOMIC DNA]</scope>
    <source>
        <strain evidence="3 4">B4P</strain>
    </source>
</reference>
<evidence type="ECO:0000313" key="4">
    <source>
        <dbReference type="Proteomes" id="UP000013047"/>
    </source>
</evidence>
<dbReference type="AlphaFoldDB" id="N6ZUC9"/>
<comment type="caution">
    <text evidence="3">The sequence shown here is derived from an EMBL/GenBank/DDBJ whole genome shotgun (WGS) entry which is preliminary data.</text>
</comment>
<dbReference type="SMART" id="SM00267">
    <property type="entry name" value="GGDEF"/>
    <property type="match status" value="1"/>
</dbReference>
<dbReference type="SUPFAM" id="SSF55785">
    <property type="entry name" value="PYP-like sensor domain (PAS domain)"/>
    <property type="match status" value="1"/>
</dbReference>
<dbReference type="InterPro" id="IPR043128">
    <property type="entry name" value="Rev_trsase/Diguanyl_cyclase"/>
</dbReference>
<dbReference type="PROSITE" id="PS50887">
    <property type="entry name" value="GGDEF"/>
    <property type="match status" value="1"/>
</dbReference>
<evidence type="ECO:0000256" key="1">
    <source>
        <dbReference type="SAM" id="Coils"/>
    </source>
</evidence>
<dbReference type="InterPro" id="IPR000160">
    <property type="entry name" value="GGDEF_dom"/>
</dbReference>
<dbReference type="CDD" id="cd01949">
    <property type="entry name" value="GGDEF"/>
    <property type="match status" value="1"/>
</dbReference>
<dbReference type="Pfam" id="PF00990">
    <property type="entry name" value="GGDEF"/>
    <property type="match status" value="1"/>
</dbReference>
<proteinExistence type="predicted"/>
<accession>N6ZUC9</accession>
<dbReference type="InterPro" id="IPR035965">
    <property type="entry name" value="PAS-like_dom_sf"/>
</dbReference>
<dbReference type="Gene3D" id="3.30.70.270">
    <property type="match status" value="1"/>
</dbReference>
<dbReference type="NCBIfam" id="TIGR00254">
    <property type="entry name" value="GGDEF"/>
    <property type="match status" value="1"/>
</dbReference>
<keyword evidence="4" id="KW-1185">Reference proteome</keyword>
<name>N6ZUC9_9RHOO</name>
<evidence type="ECO:0000313" key="3">
    <source>
        <dbReference type="EMBL" id="ENO98092.1"/>
    </source>
</evidence>
<sequence>MRLRLRAERRLQRLGRIGKAAANQTAHDNERLLHELQVHQIELEMQNEDLRSARAQLEAALKRYTDLYDFSPLAYFTLDRIGTILQTNVAGARLLGLERSHLGHTRLGAFIATHELPGLNAFLGQVFDAQPVPARELHLAGDHAPPRIVSIEATLAPDRLSCNTVVTDITTLKAQQQQLERIAHYDLLTNLPNRIVLADRLQHAMAQCQRRGRSLAVAYLDLDGFKEVNDQYGHKIGDDLLVILAQRMKAALREGDTLARIGGDEFVAVLVDLEHLQDSTPMLVRLLQSASAPVSLSGVTLQVSASIGVTLYPEDPSNADHLLRHADQAMYQAKQAGRNRYRLFGMHESA</sequence>
<dbReference type="Proteomes" id="UP000013047">
    <property type="component" value="Unassembled WGS sequence"/>
</dbReference>
<dbReference type="PANTHER" id="PTHR46663">
    <property type="entry name" value="DIGUANYLATE CYCLASE DGCT-RELATED"/>
    <property type="match status" value="1"/>
</dbReference>
<keyword evidence="1" id="KW-0175">Coiled coil</keyword>
<dbReference type="EMBL" id="AMXF01000022">
    <property type="protein sequence ID" value="ENO98092.1"/>
    <property type="molecule type" value="Genomic_DNA"/>
</dbReference>
<gene>
    <name evidence="3" type="ORF">C667_05572</name>
</gene>
<feature type="coiled-coil region" evidence="1">
    <location>
        <begin position="29"/>
        <end position="67"/>
    </location>
</feature>
<protein>
    <submittedName>
        <fullName evidence="3">Sensory box protein</fullName>
    </submittedName>
</protein>
<dbReference type="PANTHER" id="PTHR46663:SF2">
    <property type="entry name" value="GGDEF DOMAIN-CONTAINING PROTEIN"/>
    <property type="match status" value="1"/>
</dbReference>
<dbReference type="GO" id="GO:0003824">
    <property type="term" value="F:catalytic activity"/>
    <property type="evidence" value="ECO:0007669"/>
    <property type="project" value="UniProtKB-ARBA"/>
</dbReference>
<dbReference type="InterPro" id="IPR052163">
    <property type="entry name" value="DGC-Regulatory_Protein"/>
</dbReference>
<organism evidence="3 4">
    <name type="scientific">Thauera phenylacetica B4P</name>
    <dbReference type="NCBI Taxonomy" id="1234382"/>
    <lineage>
        <taxon>Bacteria</taxon>
        <taxon>Pseudomonadati</taxon>
        <taxon>Pseudomonadota</taxon>
        <taxon>Betaproteobacteria</taxon>
        <taxon>Rhodocyclales</taxon>
        <taxon>Zoogloeaceae</taxon>
        <taxon>Thauera</taxon>
    </lineage>
</organism>
<dbReference type="Gene3D" id="3.30.450.20">
    <property type="entry name" value="PAS domain"/>
    <property type="match status" value="1"/>
</dbReference>
<dbReference type="FunFam" id="3.30.70.270:FF:000001">
    <property type="entry name" value="Diguanylate cyclase domain protein"/>
    <property type="match status" value="1"/>
</dbReference>
<feature type="domain" description="GGDEF" evidence="2">
    <location>
        <begin position="213"/>
        <end position="346"/>
    </location>
</feature>